<evidence type="ECO:0000313" key="1">
    <source>
        <dbReference type="EMBL" id="PCD03534.1"/>
    </source>
</evidence>
<sequence length="123" mass="12876">MASADSIDPAAVERFIGEPLPRGATAIRSDGESGVDTRTLLRFDAPLVDATGFAARLLGRDPKPGEDPVLGHFGTGIDWWSPAAGPGSAGGRADDRARNRSYRVLVVPKQGGMATVWLVAFSS</sequence>
<proteinExistence type="predicted"/>
<name>A0A2A4B7B7_9SPHN</name>
<accession>A0A2A4B7B7</accession>
<dbReference type="EMBL" id="NWMW01000001">
    <property type="protein sequence ID" value="PCD03534.1"/>
    <property type="molecule type" value="Genomic_DNA"/>
</dbReference>
<gene>
    <name evidence="1" type="ORF">COC42_03950</name>
</gene>
<organism evidence="1 2">
    <name type="scientific">Sphingomonas spermidinifaciens</name>
    <dbReference type="NCBI Taxonomy" id="1141889"/>
    <lineage>
        <taxon>Bacteria</taxon>
        <taxon>Pseudomonadati</taxon>
        <taxon>Pseudomonadota</taxon>
        <taxon>Alphaproteobacteria</taxon>
        <taxon>Sphingomonadales</taxon>
        <taxon>Sphingomonadaceae</taxon>
        <taxon>Sphingomonas</taxon>
    </lineage>
</organism>
<dbReference type="AlphaFoldDB" id="A0A2A4B7B7"/>
<dbReference type="Proteomes" id="UP000218366">
    <property type="component" value="Unassembled WGS sequence"/>
</dbReference>
<evidence type="ECO:0000313" key="2">
    <source>
        <dbReference type="Proteomes" id="UP000218366"/>
    </source>
</evidence>
<protein>
    <submittedName>
        <fullName evidence="1">Uncharacterized protein</fullName>
    </submittedName>
</protein>
<reference evidence="1 2" key="1">
    <citation type="submission" date="2017-09" db="EMBL/GenBank/DDBJ databases">
        <title>Sphingomonas spermidinifaciens 9NM-10, whole genome shotgun sequence.</title>
        <authorList>
            <person name="Feng G."/>
            <person name="Zhu H."/>
        </authorList>
    </citation>
    <scope>NUCLEOTIDE SEQUENCE [LARGE SCALE GENOMIC DNA]</scope>
    <source>
        <strain evidence="1 2">9NM-10</strain>
    </source>
</reference>
<keyword evidence="2" id="KW-1185">Reference proteome</keyword>
<comment type="caution">
    <text evidence="1">The sequence shown here is derived from an EMBL/GenBank/DDBJ whole genome shotgun (WGS) entry which is preliminary data.</text>
</comment>